<dbReference type="RefSeq" id="WP_009526192.1">
    <property type="nucleotide sequence ID" value="NZ_JH414563.1"/>
</dbReference>
<evidence type="ECO:0000256" key="2">
    <source>
        <dbReference type="ARBA" id="ARBA00004651"/>
    </source>
</evidence>
<accession>G9X0P0</accession>
<dbReference type="PANTHER" id="PTHR34148:SF1">
    <property type="entry name" value="ADENOSYLCOBINAMIDE-GDP RIBAZOLETRANSFERASE"/>
    <property type="match status" value="1"/>
</dbReference>
<comment type="catalytic activity">
    <reaction evidence="18 19">
        <text>alpha-ribazole 5'-phosphate + adenosylcob(III)inamide-GDP = adenosylcob(III)alamin 5'-phosphate + GMP + H(+)</text>
        <dbReference type="Rhea" id="RHEA:23560"/>
        <dbReference type="ChEBI" id="CHEBI:15378"/>
        <dbReference type="ChEBI" id="CHEBI:57918"/>
        <dbReference type="ChEBI" id="CHEBI:58115"/>
        <dbReference type="ChEBI" id="CHEBI:60487"/>
        <dbReference type="ChEBI" id="CHEBI:60493"/>
        <dbReference type="EC" id="2.7.8.26"/>
    </reaction>
</comment>
<keyword evidence="7 19" id="KW-1003">Cell membrane</keyword>
<protein>
    <recommendedName>
        <fullName evidence="6 19">Adenosylcobinamide-GDP ribazoletransferase</fullName>
        <ecNumber evidence="5 19">2.7.8.26</ecNumber>
    </recommendedName>
    <alternativeName>
        <fullName evidence="16 19">Cobalamin synthase</fullName>
    </alternativeName>
    <alternativeName>
        <fullName evidence="15 19">Cobalamin-5'-phosphate synthase</fullName>
    </alternativeName>
</protein>
<dbReference type="Proteomes" id="UP000006437">
    <property type="component" value="Unassembled WGS sequence"/>
</dbReference>
<keyword evidence="10 19" id="KW-0812">Transmembrane</keyword>
<dbReference type="InterPro" id="IPR003805">
    <property type="entry name" value="CobS"/>
</dbReference>
<keyword evidence="12 19" id="KW-1133">Transmembrane helix</keyword>
<evidence type="ECO:0000256" key="16">
    <source>
        <dbReference type="ARBA" id="ARBA00032853"/>
    </source>
</evidence>
<evidence type="ECO:0000256" key="5">
    <source>
        <dbReference type="ARBA" id="ARBA00013200"/>
    </source>
</evidence>
<evidence type="ECO:0000256" key="17">
    <source>
        <dbReference type="ARBA" id="ARBA00048623"/>
    </source>
</evidence>
<dbReference type="NCBIfam" id="TIGR00317">
    <property type="entry name" value="cobS"/>
    <property type="match status" value="1"/>
</dbReference>
<dbReference type="HAMAP" id="MF_00719">
    <property type="entry name" value="CobS"/>
    <property type="match status" value="1"/>
</dbReference>
<dbReference type="UniPathway" id="UPA00148">
    <property type="reaction ID" value="UER00238"/>
</dbReference>
<evidence type="ECO:0000256" key="15">
    <source>
        <dbReference type="ARBA" id="ARBA00032605"/>
    </source>
</evidence>
<comment type="cofactor">
    <cofactor evidence="1 19">
        <name>Mg(2+)</name>
        <dbReference type="ChEBI" id="CHEBI:18420"/>
    </cofactor>
</comment>
<comment type="function">
    <text evidence="14 19">Joins adenosylcobinamide-GDP and alpha-ribazole to generate adenosylcobalamin (Ado-cobalamin). Also synthesizes adenosylcobalamin 5'-phosphate from adenosylcobinamide-GDP and alpha-ribazole 5'-phosphate.</text>
</comment>
<comment type="catalytic activity">
    <reaction evidence="17 19">
        <text>alpha-ribazole + adenosylcob(III)inamide-GDP = adenosylcob(III)alamin + GMP + H(+)</text>
        <dbReference type="Rhea" id="RHEA:16049"/>
        <dbReference type="ChEBI" id="CHEBI:10329"/>
        <dbReference type="ChEBI" id="CHEBI:15378"/>
        <dbReference type="ChEBI" id="CHEBI:18408"/>
        <dbReference type="ChEBI" id="CHEBI:58115"/>
        <dbReference type="ChEBI" id="CHEBI:60487"/>
        <dbReference type="EC" id="2.7.8.26"/>
    </reaction>
</comment>
<evidence type="ECO:0000256" key="1">
    <source>
        <dbReference type="ARBA" id="ARBA00001946"/>
    </source>
</evidence>
<dbReference type="PANTHER" id="PTHR34148">
    <property type="entry name" value="ADENOSYLCOBINAMIDE-GDP RIBAZOLETRANSFERASE"/>
    <property type="match status" value="1"/>
</dbReference>
<evidence type="ECO:0000256" key="8">
    <source>
        <dbReference type="ARBA" id="ARBA00022573"/>
    </source>
</evidence>
<keyword evidence="13 19" id="KW-0472">Membrane</keyword>
<keyword evidence="8 19" id="KW-0169">Cobalamin biosynthesis</keyword>
<gene>
    <name evidence="19" type="primary">cobS</name>
    <name evidence="20" type="ORF">HMPREF9629_01976</name>
</gene>
<evidence type="ECO:0000256" key="11">
    <source>
        <dbReference type="ARBA" id="ARBA00022842"/>
    </source>
</evidence>
<feature type="transmembrane region" description="Helical" evidence="19">
    <location>
        <begin position="29"/>
        <end position="52"/>
    </location>
</feature>
<evidence type="ECO:0000256" key="19">
    <source>
        <dbReference type="HAMAP-Rule" id="MF_00719"/>
    </source>
</evidence>
<feature type="transmembrane region" description="Helical" evidence="19">
    <location>
        <begin position="175"/>
        <end position="194"/>
    </location>
</feature>
<comment type="caution">
    <text evidence="20">The sequence shown here is derived from an EMBL/GenBank/DDBJ whole genome shotgun (WGS) entry which is preliminary data.</text>
</comment>
<dbReference type="GO" id="GO:0005886">
    <property type="term" value="C:plasma membrane"/>
    <property type="evidence" value="ECO:0007669"/>
    <property type="project" value="UniProtKB-SubCell"/>
</dbReference>
<keyword evidence="11 19" id="KW-0460">Magnesium</keyword>
<evidence type="ECO:0000256" key="3">
    <source>
        <dbReference type="ARBA" id="ARBA00004663"/>
    </source>
</evidence>
<organism evidence="20 21">
    <name type="scientific">Peptoanaerobacter stomatis</name>
    <dbReference type="NCBI Taxonomy" id="796937"/>
    <lineage>
        <taxon>Bacteria</taxon>
        <taxon>Bacillati</taxon>
        <taxon>Bacillota</taxon>
        <taxon>Clostridia</taxon>
        <taxon>Peptostreptococcales</taxon>
        <taxon>Filifactoraceae</taxon>
        <taxon>Peptoanaerobacter</taxon>
    </lineage>
</organism>
<dbReference type="GO" id="GO:0009236">
    <property type="term" value="P:cobalamin biosynthetic process"/>
    <property type="evidence" value="ECO:0007669"/>
    <property type="project" value="UniProtKB-UniRule"/>
</dbReference>
<dbReference type="HOGENOM" id="CLU_057426_1_2_9"/>
<comment type="similarity">
    <text evidence="4 19">Belongs to the CobS family.</text>
</comment>
<dbReference type="EMBL" id="AFZE01000015">
    <property type="protein sequence ID" value="EHL15135.1"/>
    <property type="molecule type" value="Genomic_DNA"/>
</dbReference>
<dbReference type="AlphaFoldDB" id="G9X0P0"/>
<evidence type="ECO:0000256" key="10">
    <source>
        <dbReference type="ARBA" id="ARBA00022692"/>
    </source>
</evidence>
<name>G9X0P0_9FIRM</name>
<feature type="transmembrane region" description="Helical" evidence="19">
    <location>
        <begin position="106"/>
        <end position="129"/>
    </location>
</feature>
<feature type="transmembrane region" description="Helical" evidence="19">
    <location>
        <begin position="200"/>
        <end position="220"/>
    </location>
</feature>
<feature type="transmembrane region" description="Helical" evidence="19">
    <location>
        <begin position="135"/>
        <end position="154"/>
    </location>
</feature>
<comment type="subcellular location">
    <subcellularLocation>
        <location evidence="2 19">Cell membrane</location>
        <topology evidence="2 19">Multi-pass membrane protein</topology>
    </subcellularLocation>
</comment>
<evidence type="ECO:0000256" key="14">
    <source>
        <dbReference type="ARBA" id="ARBA00025228"/>
    </source>
</evidence>
<feature type="transmembrane region" description="Helical" evidence="19">
    <location>
        <begin position="232"/>
        <end position="255"/>
    </location>
</feature>
<dbReference type="GO" id="GO:0008818">
    <property type="term" value="F:cobalamin 5'-phosphate synthase activity"/>
    <property type="evidence" value="ECO:0007669"/>
    <property type="project" value="UniProtKB-UniRule"/>
</dbReference>
<sequence length="258" mass="28887">MERLKGAISFLTILPIRSNIEDEKEFSKIMAFFPIVALILGIIYCSISNLVYNFADSLFFSSVIYVLSSIIFTGGLHYDGLADACDGLFSGREKDKILEIMQDSRIGTFGVLGIIVNVLLKLGIVYIFIQYDILNFAIFSVIFSRTMQIIYAYFGNYPKKNGMGNFFVGKIGRGTLRLAVTLDIIIVLILSLFISGYGFSFVLITFIISFIISFAIMLGIKHMIYKKIGGITGDILGFIAEISENIFMLVFFVVYNII</sequence>
<reference evidence="20 21" key="1">
    <citation type="submission" date="2011-08" db="EMBL/GenBank/DDBJ databases">
        <title>The Genome Sequence of Eubacteriaceae bacterium ACC19a.</title>
        <authorList>
            <consortium name="The Broad Institute Genome Sequencing Platform"/>
            <person name="Earl A."/>
            <person name="Ward D."/>
            <person name="Feldgarden M."/>
            <person name="Gevers D."/>
            <person name="Sizova M."/>
            <person name="Hazen A."/>
            <person name="Epstein S."/>
            <person name="Young S.K."/>
            <person name="Zeng Q."/>
            <person name="Gargeya S."/>
            <person name="Fitzgerald M."/>
            <person name="Haas B."/>
            <person name="Abouelleil A."/>
            <person name="Alvarado L."/>
            <person name="Arachchi H.M."/>
            <person name="Berlin A."/>
            <person name="Brown A."/>
            <person name="Chapman S.B."/>
            <person name="Chen Z."/>
            <person name="Dunbar C."/>
            <person name="Freedman E."/>
            <person name="Gearin G."/>
            <person name="Gellesch M."/>
            <person name="Goldberg J."/>
            <person name="Griggs A."/>
            <person name="Gujja S."/>
            <person name="Heiman D."/>
            <person name="Howarth C."/>
            <person name="Larson L."/>
            <person name="Lui A."/>
            <person name="MacDonald P.J.P."/>
            <person name="Montmayeur A."/>
            <person name="Murphy C."/>
            <person name="Neiman D."/>
            <person name="Pearson M."/>
            <person name="Priest M."/>
            <person name="Roberts A."/>
            <person name="Saif S."/>
            <person name="Shea T."/>
            <person name="Shenoy N."/>
            <person name="Sisk P."/>
            <person name="Stolte C."/>
            <person name="Sykes S."/>
            <person name="Wortman J."/>
            <person name="Nusbaum C."/>
            <person name="Birren B."/>
        </authorList>
    </citation>
    <scope>NUCLEOTIDE SEQUENCE [LARGE SCALE GENOMIC DNA]</scope>
    <source>
        <strain evidence="20 21">ACC19a</strain>
    </source>
</reference>
<dbReference type="EC" id="2.7.8.26" evidence="5 19"/>
<feature type="transmembrane region" description="Helical" evidence="19">
    <location>
        <begin position="58"/>
        <end position="78"/>
    </location>
</feature>
<dbReference type="PATRIC" id="fig|796937.3.peg.1189"/>
<evidence type="ECO:0000313" key="21">
    <source>
        <dbReference type="Proteomes" id="UP000006437"/>
    </source>
</evidence>
<evidence type="ECO:0000256" key="13">
    <source>
        <dbReference type="ARBA" id="ARBA00023136"/>
    </source>
</evidence>
<proteinExistence type="inferred from homology"/>
<evidence type="ECO:0000256" key="18">
    <source>
        <dbReference type="ARBA" id="ARBA00049504"/>
    </source>
</evidence>
<evidence type="ECO:0000256" key="9">
    <source>
        <dbReference type="ARBA" id="ARBA00022679"/>
    </source>
</evidence>
<evidence type="ECO:0000256" key="6">
    <source>
        <dbReference type="ARBA" id="ARBA00015850"/>
    </source>
</evidence>
<evidence type="ECO:0000256" key="12">
    <source>
        <dbReference type="ARBA" id="ARBA00022989"/>
    </source>
</evidence>
<comment type="pathway">
    <text evidence="3 19">Cofactor biosynthesis; adenosylcobalamin biosynthesis; adenosylcobalamin from cob(II)yrinate a,c-diamide: step 7/7.</text>
</comment>
<evidence type="ECO:0000256" key="7">
    <source>
        <dbReference type="ARBA" id="ARBA00022475"/>
    </source>
</evidence>
<dbReference type="Pfam" id="PF02654">
    <property type="entry name" value="CobS"/>
    <property type="match status" value="1"/>
</dbReference>
<keyword evidence="9 19" id="KW-0808">Transferase</keyword>
<evidence type="ECO:0000256" key="4">
    <source>
        <dbReference type="ARBA" id="ARBA00010561"/>
    </source>
</evidence>
<evidence type="ECO:0000313" key="20">
    <source>
        <dbReference type="EMBL" id="EHL15135.1"/>
    </source>
</evidence>
<dbReference type="GO" id="GO:0051073">
    <property type="term" value="F:adenosylcobinamide-GDP ribazoletransferase activity"/>
    <property type="evidence" value="ECO:0007669"/>
    <property type="project" value="UniProtKB-UniRule"/>
</dbReference>